<dbReference type="GO" id="GO:0003676">
    <property type="term" value="F:nucleic acid binding"/>
    <property type="evidence" value="ECO:0007669"/>
    <property type="project" value="InterPro"/>
</dbReference>
<dbReference type="Gene3D" id="3.30.420.10">
    <property type="entry name" value="Ribonuclease H-like superfamily/Ribonuclease H"/>
    <property type="match status" value="1"/>
</dbReference>
<dbReference type="InterPro" id="IPR036397">
    <property type="entry name" value="RNaseH_sf"/>
</dbReference>
<dbReference type="SUPFAM" id="SSF53098">
    <property type="entry name" value="Ribonuclease H-like"/>
    <property type="match status" value="1"/>
</dbReference>
<dbReference type="InterPro" id="IPR001584">
    <property type="entry name" value="Integrase_cat-core"/>
</dbReference>
<evidence type="ECO:0000313" key="3">
    <source>
        <dbReference type="Proteomes" id="UP000601223"/>
    </source>
</evidence>
<comment type="caution">
    <text evidence="2">The sequence shown here is derived from an EMBL/GenBank/DDBJ whole genome shotgun (WGS) entry which is preliminary data.</text>
</comment>
<dbReference type="AlphaFoldDB" id="A0A8J3JCZ0"/>
<dbReference type="PROSITE" id="PS50994">
    <property type="entry name" value="INTEGRASE"/>
    <property type="match status" value="1"/>
</dbReference>
<gene>
    <name evidence="2" type="ORF">Cba03nite_34200</name>
</gene>
<name>A0A8J3JCZ0_9ACTN</name>
<evidence type="ECO:0000313" key="2">
    <source>
        <dbReference type="EMBL" id="GIF82071.1"/>
    </source>
</evidence>
<dbReference type="InterPro" id="IPR012337">
    <property type="entry name" value="RNaseH-like_sf"/>
</dbReference>
<protein>
    <recommendedName>
        <fullName evidence="1">Integrase catalytic domain-containing protein</fullName>
    </recommendedName>
</protein>
<feature type="domain" description="Integrase catalytic" evidence="1">
    <location>
        <begin position="1"/>
        <end position="85"/>
    </location>
</feature>
<sequence>MLFDRICRENGVVHRLTQPASPTTTGKVERFHRSLREELLNHSGVFAEVAAALAAVDAWVAEYNTARPHQSLDMASPAQRFRPVEDPVEMPLRLPVGLREAVNERVSADVAAMAMPLVAQPWDGGPVEFDRVVAPSGNMEVRGKQFWLGPARSGVLVTFWADTDVIHLLIGGSRVKSVRSHLSVTDLEILARDGGRRAGPSPLPPPTPG</sequence>
<dbReference type="GO" id="GO:0015074">
    <property type="term" value="P:DNA integration"/>
    <property type="evidence" value="ECO:0007669"/>
    <property type="project" value="InterPro"/>
</dbReference>
<dbReference type="Proteomes" id="UP000601223">
    <property type="component" value="Unassembled WGS sequence"/>
</dbReference>
<reference evidence="2 3" key="1">
    <citation type="submission" date="2021-01" db="EMBL/GenBank/DDBJ databases">
        <title>Whole genome shotgun sequence of Catellatospora bangladeshensis NBRC 107357.</title>
        <authorList>
            <person name="Komaki H."/>
            <person name="Tamura T."/>
        </authorList>
    </citation>
    <scope>NUCLEOTIDE SEQUENCE [LARGE SCALE GENOMIC DNA]</scope>
    <source>
        <strain evidence="2 3">NBRC 107357</strain>
    </source>
</reference>
<evidence type="ECO:0000259" key="1">
    <source>
        <dbReference type="PROSITE" id="PS50994"/>
    </source>
</evidence>
<dbReference type="EMBL" id="BONF01000017">
    <property type="protein sequence ID" value="GIF82071.1"/>
    <property type="molecule type" value="Genomic_DNA"/>
</dbReference>
<proteinExistence type="predicted"/>
<organism evidence="2 3">
    <name type="scientific">Catellatospora bangladeshensis</name>
    <dbReference type="NCBI Taxonomy" id="310355"/>
    <lineage>
        <taxon>Bacteria</taxon>
        <taxon>Bacillati</taxon>
        <taxon>Actinomycetota</taxon>
        <taxon>Actinomycetes</taxon>
        <taxon>Micromonosporales</taxon>
        <taxon>Micromonosporaceae</taxon>
        <taxon>Catellatospora</taxon>
    </lineage>
</organism>
<keyword evidence="3" id="KW-1185">Reference proteome</keyword>
<dbReference type="PANTHER" id="PTHR47515:SF1">
    <property type="entry name" value="BLR2054 PROTEIN"/>
    <property type="match status" value="1"/>
</dbReference>
<dbReference type="Pfam" id="PF13683">
    <property type="entry name" value="rve_3"/>
    <property type="match status" value="1"/>
</dbReference>
<accession>A0A8J3JCZ0</accession>
<dbReference type="PANTHER" id="PTHR47515">
    <property type="entry name" value="LOW CALCIUM RESPONSE LOCUS PROTEIN T"/>
    <property type="match status" value="1"/>
</dbReference>